<name>A0ABR2NR72_9ROSI</name>
<evidence type="ECO:0000313" key="2">
    <source>
        <dbReference type="EMBL" id="KAK8978667.1"/>
    </source>
</evidence>
<keyword evidence="3" id="KW-1185">Reference proteome</keyword>
<comment type="caution">
    <text evidence="2">The sequence shown here is derived from an EMBL/GenBank/DDBJ whole genome shotgun (WGS) entry which is preliminary data.</text>
</comment>
<sequence length="102" mass="12194">MMIKSDNHKGNRTLPRDQLLFLWAVQMEYDDLSTKSSEAEKEVNMLQIKIDDINNNLSKYKKEMDSRKRFLETRLNSLEKQSFTIDSYPKVLETAQREKRYS</sequence>
<dbReference type="Proteomes" id="UP001396334">
    <property type="component" value="Unassembled WGS sequence"/>
</dbReference>
<evidence type="ECO:0000256" key="1">
    <source>
        <dbReference type="SAM" id="Coils"/>
    </source>
</evidence>
<proteinExistence type="predicted"/>
<accession>A0ABR2NR72</accession>
<gene>
    <name evidence="2" type="ORF">V6N11_055653</name>
</gene>
<protein>
    <submittedName>
        <fullName evidence="2">Uncharacterized protein</fullName>
    </submittedName>
</protein>
<organism evidence="2 3">
    <name type="scientific">Hibiscus sabdariffa</name>
    <name type="common">roselle</name>
    <dbReference type="NCBI Taxonomy" id="183260"/>
    <lineage>
        <taxon>Eukaryota</taxon>
        <taxon>Viridiplantae</taxon>
        <taxon>Streptophyta</taxon>
        <taxon>Embryophyta</taxon>
        <taxon>Tracheophyta</taxon>
        <taxon>Spermatophyta</taxon>
        <taxon>Magnoliopsida</taxon>
        <taxon>eudicotyledons</taxon>
        <taxon>Gunneridae</taxon>
        <taxon>Pentapetalae</taxon>
        <taxon>rosids</taxon>
        <taxon>malvids</taxon>
        <taxon>Malvales</taxon>
        <taxon>Malvaceae</taxon>
        <taxon>Malvoideae</taxon>
        <taxon>Hibiscus</taxon>
    </lineage>
</organism>
<dbReference type="EMBL" id="JBBPBN010000111">
    <property type="protein sequence ID" value="KAK8978667.1"/>
    <property type="molecule type" value="Genomic_DNA"/>
</dbReference>
<feature type="coiled-coil region" evidence="1">
    <location>
        <begin position="29"/>
        <end position="81"/>
    </location>
</feature>
<evidence type="ECO:0000313" key="3">
    <source>
        <dbReference type="Proteomes" id="UP001396334"/>
    </source>
</evidence>
<keyword evidence="1" id="KW-0175">Coiled coil</keyword>
<reference evidence="2 3" key="1">
    <citation type="journal article" date="2024" name="G3 (Bethesda)">
        <title>Genome assembly of Hibiscus sabdariffa L. provides insights into metabolisms of medicinal natural products.</title>
        <authorList>
            <person name="Kim T."/>
        </authorList>
    </citation>
    <scope>NUCLEOTIDE SEQUENCE [LARGE SCALE GENOMIC DNA]</scope>
    <source>
        <strain evidence="2">TK-2024</strain>
        <tissue evidence="2">Old leaves</tissue>
    </source>
</reference>